<name>J9GZ54_9ZZZZ</name>
<reference evidence="1" key="1">
    <citation type="journal article" date="2012" name="PLoS ONE">
        <title>Gene sets for utilization of primary and secondary nutrition supplies in the distal gut of endangered iberian lynx.</title>
        <authorList>
            <person name="Alcaide M."/>
            <person name="Messina E."/>
            <person name="Richter M."/>
            <person name="Bargiela R."/>
            <person name="Peplies J."/>
            <person name="Huws S.A."/>
            <person name="Newbold C.J."/>
            <person name="Golyshin P.N."/>
            <person name="Simon M.A."/>
            <person name="Lopez G."/>
            <person name="Yakimov M.M."/>
            <person name="Ferrer M."/>
        </authorList>
    </citation>
    <scope>NUCLEOTIDE SEQUENCE</scope>
</reference>
<evidence type="ECO:0008006" key="2">
    <source>
        <dbReference type="Google" id="ProtNLM"/>
    </source>
</evidence>
<sequence>MKHYEFTPPFIHHLEPHEIFVFGSNLAGMHGGGAARFAYEKFGAVWGEGVGLHGQTYAIPTMQGGVETIRPYVDDFIAFAKAYPQYTFLVTPIGCGTAGFKEEEIAPLFKSASDVTNIVLPEPFLKLINGDDKYERKS</sequence>
<proteinExistence type="predicted"/>
<organism evidence="1">
    <name type="scientific">gut metagenome</name>
    <dbReference type="NCBI Taxonomy" id="749906"/>
    <lineage>
        <taxon>unclassified sequences</taxon>
        <taxon>metagenomes</taxon>
        <taxon>organismal metagenomes</taxon>
    </lineage>
</organism>
<evidence type="ECO:0000313" key="1">
    <source>
        <dbReference type="EMBL" id="EJX06175.1"/>
    </source>
</evidence>
<protein>
    <recommendedName>
        <fullName evidence="2">Macro domain-containing protein</fullName>
    </recommendedName>
</protein>
<gene>
    <name evidence="1" type="ORF">EVA_05714</name>
</gene>
<dbReference type="EMBL" id="AMCI01001238">
    <property type="protein sequence ID" value="EJX06175.1"/>
    <property type="molecule type" value="Genomic_DNA"/>
</dbReference>
<accession>J9GZ54</accession>
<dbReference type="AlphaFoldDB" id="J9GZ54"/>
<comment type="caution">
    <text evidence="1">The sequence shown here is derived from an EMBL/GenBank/DDBJ whole genome shotgun (WGS) entry which is preliminary data.</text>
</comment>